<evidence type="ECO:0000256" key="1">
    <source>
        <dbReference type="ARBA" id="ARBA00001946"/>
    </source>
</evidence>
<dbReference type="PROSITE" id="PS00108">
    <property type="entry name" value="PROTEIN_KINASE_ST"/>
    <property type="match status" value="1"/>
</dbReference>
<feature type="non-terminal residue" evidence="18">
    <location>
        <position position="329"/>
    </location>
</feature>
<comment type="similarity">
    <text evidence="2">Belongs to the protein kinase superfamily. NEK Ser/Thr protein kinase family. NIMA subfamily.</text>
</comment>
<dbReference type="RefSeq" id="XP_022079680.1">
    <property type="nucleotide sequence ID" value="XM_022223988.1"/>
</dbReference>
<keyword evidence="8" id="KW-0418">Kinase</keyword>
<feature type="binding site" evidence="13">
    <location>
        <position position="33"/>
    </location>
    <ligand>
        <name>ATP</name>
        <dbReference type="ChEBI" id="CHEBI:30616"/>
    </ligand>
</feature>
<dbReference type="SMART" id="SM00220">
    <property type="entry name" value="S_TKc"/>
    <property type="match status" value="1"/>
</dbReference>
<dbReference type="PROSITE" id="PS50011">
    <property type="entry name" value="PROTEIN_KINASE_DOM"/>
    <property type="match status" value="1"/>
</dbReference>
<evidence type="ECO:0000256" key="15">
    <source>
        <dbReference type="SAM" id="MobiDB-lite"/>
    </source>
</evidence>
<comment type="cofactor">
    <cofactor evidence="1">
        <name>Mg(2+)</name>
        <dbReference type="ChEBI" id="CHEBI:18420"/>
    </cofactor>
</comment>
<proteinExistence type="inferred from homology"/>
<keyword evidence="10" id="KW-0460">Magnesium</keyword>
<dbReference type="InterPro" id="IPR008271">
    <property type="entry name" value="Ser/Thr_kinase_AS"/>
</dbReference>
<keyword evidence="4 14" id="KW-0723">Serine/threonine-protein kinase</keyword>
<dbReference type="SUPFAM" id="SSF56112">
    <property type="entry name" value="Protein kinase-like (PK-like)"/>
    <property type="match status" value="1"/>
</dbReference>
<evidence type="ECO:0000256" key="10">
    <source>
        <dbReference type="ARBA" id="ARBA00022842"/>
    </source>
</evidence>
<keyword evidence="17" id="KW-1185">Reference proteome</keyword>
<accession>A0A8B7XIB8</accession>
<evidence type="ECO:0000256" key="4">
    <source>
        <dbReference type="ARBA" id="ARBA00022527"/>
    </source>
</evidence>
<dbReference type="PANTHER" id="PTHR44899:SF5">
    <property type="entry name" value="PROTEIN KINASE DOMAIN-CONTAINING PROTEIN"/>
    <property type="match status" value="1"/>
</dbReference>
<dbReference type="GO" id="GO:0004674">
    <property type="term" value="F:protein serine/threonine kinase activity"/>
    <property type="evidence" value="ECO:0007669"/>
    <property type="project" value="UniProtKB-KW"/>
</dbReference>
<feature type="region of interest" description="Disordered" evidence="15">
    <location>
        <begin position="282"/>
        <end position="329"/>
    </location>
</feature>
<dbReference type="Proteomes" id="UP000694845">
    <property type="component" value="Unplaced"/>
</dbReference>
<dbReference type="Pfam" id="PF00069">
    <property type="entry name" value="Pkinase"/>
    <property type="match status" value="1"/>
</dbReference>
<protein>
    <recommendedName>
        <fullName evidence="3">non-specific serine/threonine protein kinase</fullName>
        <ecNumber evidence="3">2.7.11.1</ecNumber>
    </recommendedName>
</protein>
<organism evidence="17 18">
    <name type="scientific">Acanthaster planci</name>
    <name type="common">Crown-of-thorns starfish</name>
    <dbReference type="NCBI Taxonomy" id="133434"/>
    <lineage>
        <taxon>Eukaryota</taxon>
        <taxon>Metazoa</taxon>
        <taxon>Echinodermata</taxon>
        <taxon>Eleutherozoa</taxon>
        <taxon>Asterozoa</taxon>
        <taxon>Asteroidea</taxon>
        <taxon>Valvatacea</taxon>
        <taxon>Valvatida</taxon>
        <taxon>Acanthasteridae</taxon>
        <taxon>Acanthaster</taxon>
    </lineage>
</organism>
<keyword evidence="9 13" id="KW-0067">ATP-binding</keyword>
<dbReference type="EC" id="2.7.11.1" evidence="3"/>
<dbReference type="Gene3D" id="1.10.510.10">
    <property type="entry name" value="Transferase(Phosphotransferase) domain 1"/>
    <property type="match status" value="1"/>
</dbReference>
<sequence length="329" mass="37421">MNKYTKKKQIGEGSFGKALLVIHKETGKEYVIKEINISKMKRKEKEESKKEVAVLRKMKHPNIVSYQDSFEEGGSLFIVMDYCDGGDLYKAINGRRGILFPEDQVLDWFVQICLAIKHVHDRKILHRDIKSQNIFLTRKGIVKLGDFGIARVLNSTVELARTCIGTPYYLSPEICENKPYNNKSDIWALGCVLYEICTLKHAFEAGNMKNLVLKIIRGSYPPVSPRYSYDLRNLIALLFKRNARDRPSINTVLKKPFIQRRIEKFLTEAEMADEFSHTVLHRNQAPGPYGAAGRPVMAAERRPQQPVRLSDPSAKYGPSVGIRKPPAAA</sequence>
<dbReference type="InterPro" id="IPR011009">
    <property type="entry name" value="Kinase-like_dom_sf"/>
</dbReference>
<dbReference type="Gene3D" id="3.30.200.20">
    <property type="entry name" value="Phosphorylase Kinase, domain 1"/>
    <property type="match status" value="1"/>
</dbReference>
<name>A0A8B7XIB8_ACAPL</name>
<evidence type="ECO:0000256" key="3">
    <source>
        <dbReference type="ARBA" id="ARBA00012513"/>
    </source>
</evidence>
<dbReference type="GO" id="GO:0046872">
    <property type="term" value="F:metal ion binding"/>
    <property type="evidence" value="ECO:0007669"/>
    <property type="project" value="UniProtKB-KW"/>
</dbReference>
<evidence type="ECO:0000256" key="9">
    <source>
        <dbReference type="ARBA" id="ARBA00022840"/>
    </source>
</evidence>
<dbReference type="OMA" id="NNKDIWA"/>
<keyword evidence="6" id="KW-0479">Metal-binding</keyword>
<dbReference type="FunFam" id="1.10.510.10:FF:000172">
    <property type="entry name" value="serine/threonine-protein kinase Nek1 isoform X1"/>
    <property type="match status" value="1"/>
</dbReference>
<evidence type="ECO:0000256" key="13">
    <source>
        <dbReference type="PROSITE-ProRule" id="PRU10141"/>
    </source>
</evidence>
<dbReference type="PANTHER" id="PTHR44899">
    <property type="entry name" value="CAMK FAMILY PROTEIN KINASE"/>
    <property type="match status" value="1"/>
</dbReference>
<keyword evidence="7 13" id="KW-0547">Nucleotide-binding</keyword>
<dbReference type="GO" id="GO:0005524">
    <property type="term" value="F:ATP binding"/>
    <property type="evidence" value="ECO:0007669"/>
    <property type="project" value="UniProtKB-UniRule"/>
</dbReference>
<dbReference type="OrthoDB" id="248923at2759"/>
<reference evidence="18" key="1">
    <citation type="submission" date="2025-08" db="UniProtKB">
        <authorList>
            <consortium name="RefSeq"/>
        </authorList>
    </citation>
    <scope>IDENTIFICATION</scope>
</reference>
<evidence type="ECO:0000256" key="12">
    <source>
        <dbReference type="ARBA" id="ARBA00048679"/>
    </source>
</evidence>
<dbReference type="FunFam" id="3.30.200.20:FF:000097">
    <property type="entry name" value="Probable serine/threonine-protein kinase nek1"/>
    <property type="match status" value="1"/>
</dbReference>
<dbReference type="KEGG" id="aplc:110973295"/>
<comment type="catalytic activity">
    <reaction evidence="11">
        <text>L-threonyl-[protein] + ATP = O-phospho-L-threonyl-[protein] + ADP + H(+)</text>
        <dbReference type="Rhea" id="RHEA:46608"/>
        <dbReference type="Rhea" id="RHEA-COMP:11060"/>
        <dbReference type="Rhea" id="RHEA-COMP:11605"/>
        <dbReference type="ChEBI" id="CHEBI:15378"/>
        <dbReference type="ChEBI" id="CHEBI:30013"/>
        <dbReference type="ChEBI" id="CHEBI:30616"/>
        <dbReference type="ChEBI" id="CHEBI:61977"/>
        <dbReference type="ChEBI" id="CHEBI:456216"/>
        <dbReference type="EC" id="2.7.11.1"/>
    </reaction>
</comment>
<gene>
    <name evidence="18" type="primary">LOC110973295</name>
</gene>
<dbReference type="InterPro" id="IPR051131">
    <property type="entry name" value="NEK_Ser/Thr_kinase_NIMA"/>
</dbReference>
<feature type="domain" description="Protein kinase" evidence="16">
    <location>
        <begin position="4"/>
        <end position="258"/>
    </location>
</feature>
<comment type="catalytic activity">
    <reaction evidence="12">
        <text>L-seryl-[protein] + ATP = O-phospho-L-seryl-[protein] + ADP + H(+)</text>
        <dbReference type="Rhea" id="RHEA:17989"/>
        <dbReference type="Rhea" id="RHEA-COMP:9863"/>
        <dbReference type="Rhea" id="RHEA-COMP:11604"/>
        <dbReference type="ChEBI" id="CHEBI:15378"/>
        <dbReference type="ChEBI" id="CHEBI:29999"/>
        <dbReference type="ChEBI" id="CHEBI:30616"/>
        <dbReference type="ChEBI" id="CHEBI:83421"/>
        <dbReference type="ChEBI" id="CHEBI:456216"/>
        <dbReference type="EC" id="2.7.11.1"/>
    </reaction>
</comment>
<dbReference type="AlphaFoldDB" id="A0A8B7XIB8"/>
<evidence type="ECO:0000256" key="11">
    <source>
        <dbReference type="ARBA" id="ARBA00047899"/>
    </source>
</evidence>
<evidence type="ECO:0000313" key="17">
    <source>
        <dbReference type="Proteomes" id="UP000694845"/>
    </source>
</evidence>
<evidence type="ECO:0000259" key="16">
    <source>
        <dbReference type="PROSITE" id="PS50011"/>
    </source>
</evidence>
<dbReference type="PROSITE" id="PS00107">
    <property type="entry name" value="PROTEIN_KINASE_ATP"/>
    <property type="match status" value="1"/>
</dbReference>
<evidence type="ECO:0000256" key="5">
    <source>
        <dbReference type="ARBA" id="ARBA00022679"/>
    </source>
</evidence>
<evidence type="ECO:0000256" key="2">
    <source>
        <dbReference type="ARBA" id="ARBA00010886"/>
    </source>
</evidence>
<evidence type="ECO:0000313" key="18">
    <source>
        <dbReference type="RefSeq" id="XP_022079680.1"/>
    </source>
</evidence>
<evidence type="ECO:0000256" key="14">
    <source>
        <dbReference type="RuleBase" id="RU000304"/>
    </source>
</evidence>
<dbReference type="InterPro" id="IPR017441">
    <property type="entry name" value="Protein_kinase_ATP_BS"/>
</dbReference>
<evidence type="ECO:0000256" key="6">
    <source>
        <dbReference type="ARBA" id="ARBA00022723"/>
    </source>
</evidence>
<evidence type="ECO:0000256" key="7">
    <source>
        <dbReference type="ARBA" id="ARBA00022741"/>
    </source>
</evidence>
<dbReference type="GeneID" id="110973295"/>
<evidence type="ECO:0000256" key="8">
    <source>
        <dbReference type="ARBA" id="ARBA00022777"/>
    </source>
</evidence>
<keyword evidence="5" id="KW-0808">Transferase</keyword>
<dbReference type="InterPro" id="IPR000719">
    <property type="entry name" value="Prot_kinase_dom"/>
</dbReference>